<evidence type="ECO:0008006" key="3">
    <source>
        <dbReference type="Google" id="ProtNLM"/>
    </source>
</evidence>
<evidence type="ECO:0000313" key="2">
    <source>
        <dbReference type="Proteomes" id="UP000521943"/>
    </source>
</evidence>
<dbReference type="EMBL" id="JACGCI010000036">
    <property type="protein sequence ID" value="KAF6754104.1"/>
    <property type="molecule type" value="Genomic_DNA"/>
</dbReference>
<dbReference type="AlphaFoldDB" id="A0A8H6HVS6"/>
<reference evidence="1 2" key="1">
    <citation type="submission" date="2020-07" db="EMBL/GenBank/DDBJ databases">
        <title>Comparative genomics of pyrophilous fungi reveals a link between fire events and developmental genes.</title>
        <authorList>
            <consortium name="DOE Joint Genome Institute"/>
            <person name="Steindorff A.S."/>
            <person name="Carver A."/>
            <person name="Calhoun S."/>
            <person name="Stillman K."/>
            <person name="Liu H."/>
            <person name="Lipzen A."/>
            <person name="Pangilinan J."/>
            <person name="Labutti K."/>
            <person name="Bruns T.D."/>
            <person name="Grigoriev I.V."/>
        </authorList>
    </citation>
    <scope>NUCLEOTIDE SEQUENCE [LARGE SCALE GENOMIC DNA]</scope>
    <source>
        <strain evidence="1 2">CBS 144469</strain>
    </source>
</reference>
<organism evidence="1 2">
    <name type="scientific">Ephemerocybe angulata</name>
    <dbReference type="NCBI Taxonomy" id="980116"/>
    <lineage>
        <taxon>Eukaryota</taxon>
        <taxon>Fungi</taxon>
        <taxon>Dikarya</taxon>
        <taxon>Basidiomycota</taxon>
        <taxon>Agaricomycotina</taxon>
        <taxon>Agaricomycetes</taxon>
        <taxon>Agaricomycetidae</taxon>
        <taxon>Agaricales</taxon>
        <taxon>Agaricineae</taxon>
        <taxon>Psathyrellaceae</taxon>
        <taxon>Ephemerocybe</taxon>
    </lineage>
</organism>
<dbReference type="OrthoDB" id="2867509at2759"/>
<evidence type="ECO:0000313" key="1">
    <source>
        <dbReference type="EMBL" id="KAF6754104.1"/>
    </source>
</evidence>
<keyword evidence="2" id="KW-1185">Reference proteome</keyword>
<sequence>MPDFPSRLLGAKVKSSSRLNVEDFMKTNIPPTDEEREQLTSGLRYLEANYLRLTGVAYAARLPGDSGSHKLTWRAKKCHEAIRAHKSVLSCIRTVPEDVWQQIFASVIALPDDRMKHRRVSHDALIRICKVARLWRSAAVNYCPLWTTLPPITINKCGYSTSNARDEQQKTNMYLARSGTKLPISFQLFVRFPWGPTQKEIASFKSVLSDVMTTLINQCHRWETVHLTIPDFLTGQLGLIHGKLPRLSALYLSLLFLDLEDKEILAPKVNVNLTPIDCFSDAPSLRHAETHLDTVSQHTRTCARAESPIVILPWSQLECFTSKGVPDTALKAIIEAQPQNLKKIRYNANYGSPPQPAPSFLPQLDELIWVDVKYGISRTTASAGSPPHLAAAASQFNHITTPNLTKLIIQQYAAYVDEIGPAVRDLIYRSFCSLQSLYLDSIDPQSREFFDIILLSPQLQHLGIPHTWGSTLRFLVLDPFSLNPVLPKLKTLWIRSFIWSGRLFASSDANFSMNAVCLYEMVWSRTEALDSIVPSRYFPHHKKLQRLEEVRLLGYDADAIYSEWTELQAFKGDAPAEGRVQSDHVDRIAKQYAFGKESPAIKKCFRQKGRSRTMRGQIGTLFNAFAHKRLDALMREVEAIDLEKYTSHELIRRRIPYILADLGGNFKSPFSFNIIPGNILYGFRRRARNLLAKWKPFLIQDFRARRYLWMSYPPHDWLLSHLHPVCTLKCQPPESIEDDATIWRHMMTAGGHWFQEGLFNTQSFPDPSPS</sequence>
<gene>
    <name evidence="1" type="ORF">DFP72DRAFT_900377</name>
</gene>
<proteinExistence type="predicted"/>
<name>A0A8H6HVS6_9AGAR</name>
<comment type="caution">
    <text evidence="1">The sequence shown here is derived from an EMBL/GenBank/DDBJ whole genome shotgun (WGS) entry which is preliminary data.</text>
</comment>
<accession>A0A8H6HVS6</accession>
<protein>
    <recommendedName>
        <fullName evidence="3">F-box domain-containing protein</fullName>
    </recommendedName>
</protein>
<dbReference type="Proteomes" id="UP000521943">
    <property type="component" value="Unassembled WGS sequence"/>
</dbReference>